<evidence type="ECO:0000313" key="15">
    <source>
        <dbReference type="Proteomes" id="UP000033483"/>
    </source>
</evidence>
<feature type="transmembrane region" description="Helical" evidence="13">
    <location>
        <begin position="127"/>
        <end position="147"/>
    </location>
</feature>
<feature type="transmembrane region" description="Helical" evidence="13">
    <location>
        <begin position="87"/>
        <end position="106"/>
    </location>
</feature>
<dbReference type="PANTHER" id="PTHR21257">
    <property type="entry name" value="DELTA(14)-STEROL REDUCTASE"/>
    <property type="match status" value="1"/>
</dbReference>
<keyword evidence="7 13" id="KW-0560">Oxidoreductase</keyword>
<dbReference type="EMBL" id="LAEV01001971">
    <property type="protein sequence ID" value="KKA26831.1"/>
    <property type="molecule type" value="Genomic_DNA"/>
</dbReference>
<dbReference type="InterPro" id="IPR001171">
    <property type="entry name" value="ERG24_DHCR-like"/>
</dbReference>
<evidence type="ECO:0000256" key="4">
    <source>
        <dbReference type="ARBA" id="ARBA00022692"/>
    </source>
</evidence>
<feature type="transmembrane region" description="Helical" evidence="13">
    <location>
        <begin position="21"/>
        <end position="40"/>
    </location>
</feature>
<evidence type="ECO:0000256" key="8">
    <source>
        <dbReference type="ARBA" id="ARBA00023011"/>
    </source>
</evidence>
<dbReference type="GO" id="GO:0005789">
    <property type="term" value="C:endoplasmic reticulum membrane"/>
    <property type="evidence" value="ECO:0007669"/>
    <property type="project" value="TreeGrafter"/>
</dbReference>
<keyword evidence="9 13" id="KW-0443">Lipid metabolism</keyword>
<organism evidence="14 15">
    <name type="scientific">Thielaviopsis punctulata</name>
    <dbReference type="NCBI Taxonomy" id="72032"/>
    <lineage>
        <taxon>Eukaryota</taxon>
        <taxon>Fungi</taxon>
        <taxon>Dikarya</taxon>
        <taxon>Ascomycota</taxon>
        <taxon>Pezizomycotina</taxon>
        <taxon>Sordariomycetes</taxon>
        <taxon>Hypocreomycetidae</taxon>
        <taxon>Microascales</taxon>
        <taxon>Ceratocystidaceae</taxon>
        <taxon>Thielaviopsis</taxon>
    </lineage>
</organism>
<evidence type="ECO:0000256" key="9">
    <source>
        <dbReference type="ARBA" id="ARBA00023098"/>
    </source>
</evidence>
<feature type="transmembrane region" description="Helical" evidence="13">
    <location>
        <begin position="432"/>
        <end position="450"/>
    </location>
</feature>
<accession>A0A0F4Z9L2</accession>
<evidence type="ECO:0000256" key="3">
    <source>
        <dbReference type="ARBA" id="ARBA00022516"/>
    </source>
</evidence>
<evidence type="ECO:0000256" key="12">
    <source>
        <dbReference type="ARBA" id="ARBA00023221"/>
    </source>
</evidence>
<keyword evidence="6 13" id="KW-1133">Transmembrane helix</keyword>
<feature type="transmembrane region" description="Helical" evidence="13">
    <location>
        <begin position="289"/>
        <end position="307"/>
    </location>
</feature>
<keyword evidence="5 13" id="KW-0752">Steroid biosynthesis</keyword>
<feature type="transmembrane region" description="Helical" evidence="13">
    <location>
        <begin position="153"/>
        <end position="174"/>
    </location>
</feature>
<dbReference type="Proteomes" id="UP000033483">
    <property type="component" value="Unassembled WGS sequence"/>
</dbReference>
<dbReference type="Pfam" id="PF01222">
    <property type="entry name" value="ERG4_ERG24"/>
    <property type="match status" value="1"/>
</dbReference>
<reference evidence="14 15" key="1">
    <citation type="submission" date="2015-03" db="EMBL/GenBank/DDBJ databases">
        <authorList>
            <person name="Radwan O."/>
            <person name="Al-Naeli F.A."/>
            <person name="Rendon G.A."/>
            <person name="Fields C."/>
        </authorList>
    </citation>
    <scope>NUCLEOTIDE SEQUENCE [LARGE SCALE GENOMIC DNA]</scope>
    <source>
        <strain evidence="14">CR-DP1</strain>
    </source>
</reference>
<evidence type="ECO:0000256" key="5">
    <source>
        <dbReference type="ARBA" id="ARBA00022955"/>
    </source>
</evidence>
<evidence type="ECO:0000256" key="2">
    <source>
        <dbReference type="ARBA" id="ARBA00005402"/>
    </source>
</evidence>
<keyword evidence="8 13" id="KW-0756">Sterol biosynthesis</keyword>
<proteinExistence type="inferred from homology"/>
<dbReference type="PANTHER" id="PTHR21257:SF52">
    <property type="entry name" value="DELTA(14)-STEROL REDUCTASE TM7SF2"/>
    <property type="match status" value="1"/>
</dbReference>
<dbReference type="OrthoDB" id="10262235at2759"/>
<comment type="caution">
    <text evidence="14">The sequence shown here is derived from an EMBL/GenBank/DDBJ whole genome shotgun (WGS) entry which is preliminary data.</text>
</comment>
<dbReference type="PROSITE" id="PS01018">
    <property type="entry name" value="STEROL_REDUCT_2"/>
    <property type="match status" value="1"/>
</dbReference>
<feature type="transmembrane region" description="Helical" evidence="13">
    <location>
        <begin position="319"/>
        <end position="340"/>
    </location>
</feature>
<evidence type="ECO:0000256" key="7">
    <source>
        <dbReference type="ARBA" id="ARBA00023002"/>
    </source>
</evidence>
<keyword evidence="3 13" id="KW-0444">Lipid biosynthesis</keyword>
<dbReference type="GO" id="GO:0006696">
    <property type="term" value="P:ergosterol biosynthetic process"/>
    <property type="evidence" value="ECO:0007669"/>
    <property type="project" value="EnsemblFungi"/>
</dbReference>
<keyword evidence="11 13" id="KW-1207">Sterol metabolism</keyword>
<dbReference type="GO" id="GO:0050613">
    <property type="term" value="F:Delta14-sterol reductase activity"/>
    <property type="evidence" value="ECO:0007669"/>
    <property type="project" value="EnsemblFungi"/>
</dbReference>
<dbReference type="Gene3D" id="1.20.120.1630">
    <property type="match status" value="1"/>
</dbReference>
<evidence type="ECO:0000256" key="6">
    <source>
        <dbReference type="ARBA" id="ARBA00022989"/>
    </source>
</evidence>
<comment type="similarity">
    <text evidence="2 13">Belongs to the ERG4/ERG24 family.</text>
</comment>
<protein>
    <recommendedName>
        <fullName evidence="13">Delta(14)-sterol reductase</fullName>
    </recommendedName>
    <alternativeName>
        <fullName evidence="13">C-14 sterol reductase</fullName>
    </alternativeName>
    <alternativeName>
        <fullName evidence="13">Sterol C14-reductase</fullName>
    </alternativeName>
</protein>
<evidence type="ECO:0000256" key="13">
    <source>
        <dbReference type="RuleBase" id="RU369120"/>
    </source>
</evidence>
<keyword evidence="4 13" id="KW-0812">Transmembrane</keyword>
<evidence type="ECO:0000313" key="14">
    <source>
        <dbReference type="EMBL" id="KKA26831.1"/>
    </source>
</evidence>
<evidence type="ECO:0000256" key="10">
    <source>
        <dbReference type="ARBA" id="ARBA00023136"/>
    </source>
</evidence>
<name>A0A0F4Z9L2_9PEZI</name>
<dbReference type="PROSITE" id="PS01017">
    <property type="entry name" value="STEROL_REDUCT_1"/>
    <property type="match status" value="1"/>
</dbReference>
<evidence type="ECO:0000256" key="11">
    <source>
        <dbReference type="ARBA" id="ARBA00023166"/>
    </source>
</evidence>
<keyword evidence="12 13" id="KW-0753">Steroid metabolism</keyword>
<keyword evidence="10 13" id="KW-0472">Membrane</keyword>
<keyword evidence="15" id="KW-1185">Reference proteome</keyword>
<comment type="subcellular location">
    <subcellularLocation>
        <location evidence="1">Membrane</location>
        <topology evidence="1">Multi-pass membrane protein</topology>
    </subcellularLocation>
</comment>
<sequence>MPAKTPASALPARHYEFGGPIGTFGISFGLPLLLYVFLFACNDVSGCPAPSLLSPSTLNIDRLKVEVGWPENGLWDFFDLSVFGVTIAYYLVNLFLYAVLPAEIAIGTELVTGGRLKYRCNAFTSNMAILAACLSGTISDGADFIAWRYIDEHYLQIMTSHLIIAYALATYSYVGSFSVTPSNKEMRELAIGGQTGNMLYDWFIGRELNPRVTLPFFGEIDIKEWCELRPGLLMWALCNFTWAAKQYRNYGYVSDSMVFLTSIQTLYIVDAWYNEASILTMIDITLDGFGNMLSFGDLVWVPFLYSMQTRYLATYPVTLGPYGLAATFAVLLTGFSIFRASNSQKNEFRRDPTSPKVAHLQYITTKTGSKLLVSGWWGLARHINYLGDWIQSWPYSLPTGVAGYTILAAGSGVEGALIMLDGREVVQDAARGWGAVFTYFYVFYFATLLLHREGRDDDKCFKKYGDDWLEYKKRVPYKVIPYVY</sequence>
<evidence type="ECO:0000256" key="1">
    <source>
        <dbReference type="ARBA" id="ARBA00004141"/>
    </source>
</evidence>
<gene>
    <name evidence="14" type="ORF">TD95_000774</name>
</gene>
<dbReference type="InterPro" id="IPR018083">
    <property type="entry name" value="Sterol_reductase_CS"/>
</dbReference>
<dbReference type="AlphaFoldDB" id="A0A0F4Z9L2"/>